<dbReference type="AlphaFoldDB" id="A0A1P8UVV3"/>
<gene>
    <name evidence="3" type="ORF">Ga0080574_TMP3200</name>
</gene>
<keyword evidence="4" id="KW-1185">Reference proteome</keyword>
<proteinExistence type="inferred from homology"/>
<comment type="similarity">
    <text evidence="1">Belongs to the universal stress protein A family.</text>
</comment>
<protein>
    <submittedName>
        <fullName evidence="3">Universal stress family protein</fullName>
    </submittedName>
</protein>
<dbReference type="Gene3D" id="3.40.50.12370">
    <property type="match status" value="1"/>
</dbReference>
<name>A0A1P8UVV3_9RHOB</name>
<dbReference type="STRING" id="1250539.Ga0080574_TMP3200"/>
<evidence type="ECO:0000313" key="3">
    <source>
        <dbReference type="EMBL" id="APZ53534.1"/>
    </source>
</evidence>
<dbReference type="OrthoDB" id="9804721at2"/>
<dbReference type="PRINTS" id="PR01438">
    <property type="entry name" value="UNVRSLSTRESS"/>
</dbReference>
<evidence type="ECO:0000256" key="1">
    <source>
        <dbReference type="ARBA" id="ARBA00008791"/>
    </source>
</evidence>
<dbReference type="PANTHER" id="PTHR46268:SF15">
    <property type="entry name" value="UNIVERSAL STRESS PROTEIN HP_0031"/>
    <property type="match status" value="1"/>
</dbReference>
<dbReference type="SUPFAM" id="SSF52402">
    <property type="entry name" value="Adenine nucleotide alpha hydrolases-like"/>
    <property type="match status" value="2"/>
</dbReference>
<feature type="domain" description="UspA" evidence="2">
    <location>
        <begin position="157"/>
        <end position="277"/>
    </location>
</feature>
<dbReference type="Pfam" id="PF00582">
    <property type="entry name" value="Usp"/>
    <property type="match status" value="1"/>
</dbReference>
<dbReference type="RefSeq" id="WP_076701975.1">
    <property type="nucleotide sequence ID" value="NZ_CP015093.1"/>
</dbReference>
<dbReference type="Proteomes" id="UP000187059">
    <property type="component" value="Chromosome"/>
</dbReference>
<reference evidence="3 4" key="1">
    <citation type="submission" date="2016-04" db="EMBL/GenBank/DDBJ databases">
        <title>Deep-sea bacteria in the southern Pacific.</title>
        <authorList>
            <person name="Tang K."/>
        </authorList>
    </citation>
    <scope>NUCLEOTIDE SEQUENCE [LARGE SCALE GENOMIC DNA]</scope>
    <source>
        <strain evidence="3 4">JLT2014</strain>
    </source>
</reference>
<dbReference type="InterPro" id="IPR006016">
    <property type="entry name" value="UspA"/>
</dbReference>
<evidence type="ECO:0000313" key="4">
    <source>
        <dbReference type="Proteomes" id="UP000187059"/>
    </source>
</evidence>
<accession>A0A1P8UVV3</accession>
<evidence type="ECO:0000259" key="2">
    <source>
        <dbReference type="Pfam" id="PF00582"/>
    </source>
</evidence>
<sequence length="279" mass="29981">MGYKTILTVVTDEALAQPTIDHAAAVAEGWDAHLDVLCFGVDRTQTGYYYAGANAMILQETITRATADAEKLASAVREALGRTECRWSVEEGVAQLADIGRHVAGRARFADLVVLPKPYGADHGVELEPVTEGALFEGQTPVLIVPEGVAPKSAPSRIVIGWNESNEALRSVRAALPLLQSADNVHLAVIDPPQHGPNRSDPGGALSQYLARHGVKAEIDVLSKTMPRVSDVLRRHVQDVDADMVVMGAYGHSRFREAILGGATRNMLEQAEVPVFLAH</sequence>
<dbReference type="PANTHER" id="PTHR46268">
    <property type="entry name" value="STRESS RESPONSE PROTEIN NHAX"/>
    <property type="match status" value="1"/>
</dbReference>
<dbReference type="EMBL" id="CP015093">
    <property type="protein sequence ID" value="APZ53534.1"/>
    <property type="molecule type" value="Genomic_DNA"/>
</dbReference>
<dbReference type="CDD" id="cd00293">
    <property type="entry name" value="USP-like"/>
    <property type="match status" value="1"/>
</dbReference>
<dbReference type="InterPro" id="IPR006015">
    <property type="entry name" value="Universal_stress_UspA"/>
</dbReference>
<dbReference type="KEGG" id="paby:Ga0080574_TMP3200"/>
<organism evidence="3 4">
    <name type="scientific">Salipiger abyssi</name>
    <dbReference type="NCBI Taxonomy" id="1250539"/>
    <lineage>
        <taxon>Bacteria</taxon>
        <taxon>Pseudomonadati</taxon>
        <taxon>Pseudomonadota</taxon>
        <taxon>Alphaproteobacteria</taxon>
        <taxon>Rhodobacterales</taxon>
        <taxon>Roseobacteraceae</taxon>
        <taxon>Salipiger</taxon>
    </lineage>
</organism>